<sequence>MWKLTLGPSLFLLLAHLIGLSFTSPVANAAAVLIGAAISVAALIRWIARGIAQRWLRWILQAGLGLAALVGAAVALLGLLLGGTLGRPDYEGYLGDAICRGWSYGDATVSVQDERTEIALYRSLGPLLEWRVARRSWQGESGEPFDEFWTECDKLAGRHGG</sequence>
<evidence type="ECO:0000313" key="2">
    <source>
        <dbReference type="EMBL" id="MFG6460595.1"/>
    </source>
</evidence>
<keyword evidence="1" id="KW-0472">Membrane</keyword>
<protein>
    <submittedName>
        <fullName evidence="2">Uncharacterized protein</fullName>
    </submittedName>
</protein>
<gene>
    <name evidence="2" type="ORF">ACG04Q_03360</name>
</gene>
<comment type="caution">
    <text evidence="2">The sequence shown here is derived from an EMBL/GenBank/DDBJ whole genome shotgun (WGS) entry which is preliminary data.</text>
</comment>
<feature type="transmembrane region" description="Helical" evidence="1">
    <location>
        <begin position="29"/>
        <end position="48"/>
    </location>
</feature>
<name>A0ABW7GF66_9BURK</name>
<evidence type="ECO:0000313" key="3">
    <source>
        <dbReference type="Proteomes" id="UP001606302"/>
    </source>
</evidence>
<feature type="transmembrane region" description="Helical" evidence="1">
    <location>
        <begin position="55"/>
        <end position="81"/>
    </location>
</feature>
<proteinExistence type="predicted"/>
<accession>A0ABW7GF66</accession>
<keyword evidence="3" id="KW-1185">Reference proteome</keyword>
<keyword evidence="1" id="KW-0812">Transmembrane</keyword>
<dbReference type="Proteomes" id="UP001606302">
    <property type="component" value="Unassembled WGS sequence"/>
</dbReference>
<organism evidence="2 3">
    <name type="scientific">Pelomonas lactea</name>
    <dbReference type="NCBI Taxonomy" id="3299030"/>
    <lineage>
        <taxon>Bacteria</taxon>
        <taxon>Pseudomonadati</taxon>
        <taxon>Pseudomonadota</taxon>
        <taxon>Betaproteobacteria</taxon>
        <taxon>Burkholderiales</taxon>
        <taxon>Sphaerotilaceae</taxon>
        <taxon>Roseateles</taxon>
    </lineage>
</organism>
<reference evidence="2 3" key="1">
    <citation type="submission" date="2024-08" db="EMBL/GenBank/DDBJ databases">
        <authorList>
            <person name="Lu H."/>
        </authorList>
    </citation>
    <scope>NUCLEOTIDE SEQUENCE [LARGE SCALE GENOMIC DNA]</scope>
    <source>
        <strain evidence="2 3">DXS20W</strain>
    </source>
</reference>
<dbReference type="RefSeq" id="WP_394509403.1">
    <property type="nucleotide sequence ID" value="NZ_JBIGHX010000001.1"/>
</dbReference>
<evidence type="ECO:0000256" key="1">
    <source>
        <dbReference type="SAM" id="Phobius"/>
    </source>
</evidence>
<keyword evidence="1" id="KW-1133">Transmembrane helix</keyword>
<dbReference type="EMBL" id="JBIGHX010000001">
    <property type="protein sequence ID" value="MFG6460595.1"/>
    <property type="molecule type" value="Genomic_DNA"/>
</dbReference>